<dbReference type="EMBL" id="BAABRP010000012">
    <property type="protein sequence ID" value="GAA5513984.1"/>
    <property type="molecule type" value="Genomic_DNA"/>
</dbReference>
<dbReference type="CDD" id="cd17339">
    <property type="entry name" value="MFS_NIMT_CynX_like"/>
    <property type="match status" value="1"/>
</dbReference>
<evidence type="ECO:0000313" key="3">
    <source>
        <dbReference type="EMBL" id="GAA5513984.1"/>
    </source>
</evidence>
<keyword evidence="4" id="KW-1185">Reference proteome</keyword>
<evidence type="ECO:0000313" key="4">
    <source>
        <dbReference type="Proteomes" id="UP001401887"/>
    </source>
</evidence>
<feature type="transmembrane region" description="Helical" evidence="2">
    <location>
        <begin position="186"/>
        <end position="205"/>
    </location>
</feature>
<keyword evidence="2" id="KW-0812">Transmembrane</keyword>
<dbReference type="InterPro" id="IPR036259">
    <property type="entry name" value="MFS_trans_sf"/>
</dbReference>
<dbReference type="PANTHER" id="PTHR23523:SF2">
    <property type="entry name" value="2-NITROIMIDAZOLE TRANSPORTER"/>
    <property type="match status" value="1"/>
</dbReference>
<protein>
    <submittedName>
        <fullName evidence="3">Transporter YycB</fullName>
    </submittedName>
</protein>
<feature type="transmembrane region" description="Helical" evidence="2">
    <location>
        <begin position="258"/>
        <end position="284"/>
    </location>
</feature>
<dbReference type="SUPFAM" id="SSF103473">
    <property type="entry name" value="MFS general substrate transporter"/>
    <property type="match status" value="1"/>
</dbReference>
<dbReference type="InterPro" id="IPR011701">
    <property type="entry name" value="MFS"/>
</dbReference>
<name>A0ABP9W9H1_9DEIO</name>
<feature type="transmembrane region" description="Helical" evidence="2">
    <location>
        <begin position="349"/>
        <end position="368"/>
    </location>
</feature>
<feature type="transmembrane region" description="Helical" evidence="2">
    <location>
        <begin position="118"/>
        <end position="137"/>
    </location>
</feature>
<gene>
    <name evidence="3" type="primary">yycB</name>
    <name evidence="3" type="ORF">Dcar01_02733</name>
</gene>
<feature type="transmembrane region" description="Helical" evidence="2">
    <location>
        <begin position="380"/>
        <end position="399"/>
    </location>
</feature>
<accession>A0ABP9W9H1</accession>
<evidence type="ECO:0000256" key="2">
    <source>
        <dbReference type="SAM" id="Phobius"/>
    </source>
</evidence>
<dbReference type="Gene3D" id="1.20.1250.20">
    <property type="entry name" value="MFS general substrate transporter like domains"/>
    <property type="match status" value="2"/>
</dbReference>
<dbReference type="InterPro" id="IPR052524">
    <property type="entry name" value="MFS_Cyanate_Porter"/>
</dbReference>
<keyword evidence="2" id="KW-0472">Membrane</keyword>
<dbReference type="Proteomes" id="UP001401887">
    <property type="component" value="Unassembled WGS sequence"/>
</dbReference>
<feature type="transmembrane region" description="Helical" evidence="2">
    <location>
        <begin position="317"/>
        <end position="337"/>
    </location>
</feature>
<keyword evidence="2" id="KW-1133">Transmembrane helix</keyword>
<proteinExistence type="predicted"/>
<feature type="transmembrane region" description="Helical" evidence="2">
    <location>
        <begin position="291"/>
        <end position="311"/>
    </location>
</feature>
<feature type="transmembrane region" description="Helical" evidence="2">
    <location>
        <begin position="28"/>
        <end position="51"/>
    </location>
</feature>
<reference evidence="3 4" key="1">
    <citation type="submission" date="2024-02" db="EMBL/GenBank/DDBJ databases">
        <title>Deinococcus carri NBRC 110142.</title>
        <authorList>
            <person name="Ichikawa N."/>
            <person name="Katano-Makiyama Y."/>
            <person name="Hidaka K."/>
        </authorList>
    </citation>
    <scope>NUCLEOTIDE SEQUENCE [LARGE SCALE GENOMIC DNA]</scope>
    <source>
        <strain evidence="3 4">NBRC 110142</strain>
    </source>
</reference>
<dbReference type="PANTHER" id="PTHR23523">
    <property type="match status" value="1"/>
</dbReference>
<feature type="region of interest" description="Disordered" evidence="1">
    <location>
        <begin position="1"/>
        <end position="22"/>
    </location>
</feature>
<comment type="caution">
    <text evidence="3">The sequence shown here is derived from an EMBL/GenBank/DDBJ whole genome shotgun (WGS) entry which is preliminary data.</text>
</comment>
<feature type="transmembrane region" description="Helical" evidence="2">
    <location>
        <begin position="149"/>
        <end position="174"/>
    </location>
</feature>
<feature type="transmembrane region" description="Helical" evidence="2">
    <location>
        <begin position="63"/>
        <end position="83"/>
    </location>
</feature>
<feature type="transmembrane region" description="Helical" evidence="2">
    <location>
        <begin position="225"/>
        <end position="246"/>
    </location>
</feature>
<organism evidence="3 4">
    <name type="scientific">Deinococcus carri</name>
    <dbReference type="NCBI Taxonomy" id="1211323"/>
    <lineage>
        <taxon>Bacteria</taxon>
        <taxon>Thermotogati</taxon>
        <taxon>Deinococcota</taxon>
        <taxon>Deinococci</taxon>
        <taxon>Deinococcales</taxon>
        <taxon>Deinococcaceae</taxon>
        <taxon>Deinococcus</taxon>
    </lineage>
</organism>
<feature type="transmembrane region" description="Helical" evidence="2">
    <location>
        <begin position="95"/>
        <end position="112"/>
    </location>
</feature>
<dbReference type="Pfam" id="PF07690">
    <property type="entry name" value="MFS_1"/>
    <property type="match status" value="1"/>
</dbReference>
<evidence type="ECO:0000256" key="1">
    <source>
        <dbReference type="SAM" id="MobiDB-lite"/>
    </source>
</evidence>
<sequence>MYSRPQDTGQEERGPQPAPARPRRPPRVWLILGLVLVALNLRPTIAGFGPLLAQIQAELRVNAATAGLLTTIPLLCWGLLAPLAPLLTRRRSSETVILASTAVIGVGALLRVGPSLPWILLGTVLVGAGIAVINVLLPSLVKRDFPERVGLMTGVYTLAVVSGAALASGLAVPLRTALGGSWRASLGVWVWLAVAGVLAWLPALFGRQTHERATGQGASVWRNPYALPVTLFMGFQGLVFFTWLTWLPRVLQDHGLSAAAGGLLLAAGNVVQLPFTLVVPVLAARLRKPSLLVAGAAALIGAGLLGLLLAPGWPLPWILLLGAGCGSTFPLALVFIAQRAAHPAQVPQLSALAQGFGYLLAATGPFIFGALHDRTHGWNAPLGFLLVGTGLTLVTGLLASRPRRFP</sequence>